<proteinExistence type="predicted"/>
<dbReference type="GO" id="GO:0003676">
    <property type="term" value="F:nucleic acid binding"/>
    <property type="evidence" value="ECO:0007669"/>
    <property type="project" value="InterPro"/>
</dbReference>
<dbReference type="Pfam" id="PF13893">
    <property type="entry name" value="RRM_5"/>
    <property type="match status" value="1"/>
</dbReference>
<sequence length="353" mass="39488">MADNIVGKHSLDAESGYDEYGNGDLKRMKVESGTSGGPGNPHYQQPSPVIHVRGVADEAREQDLLHSLSTFGPVSCITMMPKMRQALVEFEGGSGEKNLIVLCGRPCYFNYSKSKAISKNLNVPIENPPSRILLICIINPQYPVTTDILYTIFSKQGHVLKIVIFRKRPGPVRPPVKEGLLSPPPRRPFPPRRGGVRMQAPRPFLPPRPPAMEGAHVIMVYGLHESKMNCDRLFSKQKYLVHPTSVSNLDDGTPCFKDFSESKNHRFWTEQQSNKNRIFSPTKVLHFFNAPPDFSEEKVHEMCSFCGVEPPPRVKIFPNATRSASGLLEWNDPFQALDAIAACNHYVIRDPGT</sequence>
<dbReference type="SUPFAM" id="SSF54928">
    <property type="entry name" value="RNA-binding domain, RBD"/>
    <property type="match status" value="3"/>
</dbReference>
<dbReference type="Pfam" id="PF22976">
    <property type="entry name" value="RRM_10"/>
    <property type="match status" value="1"/>
</dbReference>
<name>A0AAD9VAQ4_ACRCE</name>
<dbReference type="Gene3D" id="3.30.70.330">
    <property type="match status" value="3"/>
</dbReference>
<dbReference type="PANTHER" id="PTHR15592">
    <property type="entry name" value="MATRIN 3/NUCLEAR PROTEIN 220-RELATED"/>
    <property type="match status" value="1"/>
</dbReference>
<dbReference type="AlphaFoldDB" id="A0AAD9VAQ4"/>
<keyword evidence="4" id="KW-1185">Reference proteome</keyword>
<feature type="region of interest" description="Disordered" evidence="1">
    <location>
        <begin position="175"/>
        <end position="198"/>
    </location>
</feature>
<organism evidence="3 4">
    <name type="scientific">Acropora cervicornis</name>
    <name type="common">Staghorn coral</name>
    <dbReference type="NCBI Taxonomy" id="6130"/>
    <lineage>
        <taxon>Eukaryota</taxon>
        <taxon>Metazoa</taxon>
        <taxon>Cnidaria</taxon>
        <taxon>Anthozoa</taxon>
        <taxon>Hexacorallia</taxon>
        <taxon>Scleractinia</taxon>
        <taxon>Astrocoeniina</taxon>
        <taxon>Acroporidae</taxon>
        <taxon>Acropora</taxon>
    </lineage>
</organism>
<feature type="region of interest" description="Disordered" evidence="1">
    <location>
        <begin position="22"/>
        <end position="46"/>
    </location>
</feature>
<comment type="caution">
    <text evidence="3">The sequence shown here is derived from an EMBL/GenBank/DDBJ whole genome shotgun (WGS) entry which is preliminary data.</text>
</comment>
<reference evidence="3" key="2">
    <citation type="journal article" date="2023" name="Science">
        <title>Genomic signatures of disease resistance in endangered staghorn corals.</title>
        <authorList>
            <person name="Vollmer S.V."/>
            <person name="Selwyn J.D."/>
            <person name="Despard B.A."/>
            <person name="Roesel C.L."/>
        </authorList>
    </citation>
    <scope>NUCLEOTIDE SEQUENCE</scope>
    <source>
        <strain evidence="3">K2</strain>
    </source>
</reference>
<evidence type="ECO:0000256" key="1">
    <source>
        <dbReference type="SAM" id="MobiDB-lite"/>
    </source>
</evidence>
<reference evidence="3" key="1">
    <citation type="journal article" date="2023" name="G3 (Bethesda)">
        <title>Whole genome assembly and annotation of the endangered Caribbean coral Acropora cervicornis.</title>
        <authorList>
            <person name="Selwyn J.D."/>
            <person name="Vollmer S.V."/>
        </authorList>
    </citation>
    <scope>NUCLEOTIDE SEQUENCE</scope>
    <source>
        <strain evidence="3">K2</strain>
    </source>
</reference>
<gene>
    <name evidence="3" type="ORF">P5673_008357</name>
</gene>
<evidence type="ECO:0000259" key="2">
    <source>
        <dbReference type="Pfam" id="PF22976"/>
    </source>
</evidence>
<evidence type="ECO:0000313" key="3">
    <source>
        <dbReference type="EMBL" id="KAK2567526.1"/>
    </source>
</evidence>
<dbReference type="CDD" id="cd12427">
    <property type="entry name" value="RRM4_hnRNPL_like"/>
    <property type="match status" value="1"/>
</dbReference>
<dbReference type="GO" id="GO:1990904">
    <property type="term" value="C:ribonucleoprotein complex"/>
    <property type="evidence" value="ECO:0007669"/>
    <property type="project" value="UniProtKB-KW"/>
</dbReference>
<dbReference type="InterPro" id="IPR035979">
    <property type="entry name" value="RBD_domain_sf"/>
</dbReference>
<dbReference type="InterPro" id="IPR055204">
    <property type="entry name" value="HNRNPL_RRM"/>
</dbReference>
<dbReference type="Proteomes" id="UP001249851">
    <property type="component" value="Unassembled WGS sequence"/>
</dbReference>
<protein>
    <submittedName>
        <fullName evidence="3">Heterogeneous nuclear ribonucleoprotein L</fullName>
    </submittedName>
</protein>
<feature type="domain" description="Heterogeneous nuclear ribonucleoprotein L RRM" evidence="2">
    <location>
        <begin position="275"/>
        <end position="351"/>
    </location>
</feature>
<dbReference type="InterPro" id="IPR012677">
    <property type="entry name" value="Nucleotide-bd_a/b_plait_sf"/>
</dbReference>
<dbReference type="EMBL" id="JARQWQ010000014">
    <property type="protein sequence ID" value="KAK2567526.1"/>
    <property type="molecule type" value="Genomic_DNA"/>
</dbReference>
<evidence type="ECO:0000313" key="4">
    <source>
        <dbReference type="Proteomes" id="UP001249851"/>
    </source>
</evidence>
<keyword evidence="3" id="KW-0687">Ribonucleoprotein</keyword>
<accession>A0AAD9VAQ4</accession>